<evidence type="ECO:0000256" key="5">
    <source>
        <dbReference type="ARBA" id="ARBA00022490"/>
    </source>
</evidence>
<dbReference type="GO" id="GO:0005737">
    <property type="term" value="C:cytoplasm"/>
    <property type="evidence" value="ECO:0007669"/>
    <property type="project" value="UniProtKB-SubCell"/>
</dbReference>
<evidence type="ECO:0000256" key="2">
    <source>
        <dbReference type="ARBA" id="ARBA00005369"/>
    </source>
</evidence>
<evidence type="ECO:0000313" key="13">
    <source>
        <dbReference type="Proteomes" id="UP000319213"/>
    </source>
</evidence>
<gene>
    <name evidence="12" type="ORF">FHX40_0066</name>
</gene>
<dbReference type="Proteomes" id="UP000319213">
    <property type="component" value="Unassembled WGS sequence"/>
</dbReference>
<dbReference type="PANTHER" id="PTHR11579:SF0">
    <property type="entry name" value="PROTEIN-L-ISOASPARTATE(D-ASPARTATE) O-METHYLTRANSFERASE"/>
    <property type="match status" value="1"/>
</dbReference>
<evidence type="ECO:0000256" key="6">
    <source>
        <dbReference type="ARBA" id="ARBA00022603"/>
    </source>
</evidence>
<dbReference type="InterPro" id="IPR029063">
    <property type="entry name" value="SAM-dependent_MTases_sf"/>
</dbReference>
<protein>
    <recommendedName>
        <fullName evidence="4">Protein-L-isoaspartate O-methyltransferase</fullName>
        <ecNumber evidence="3">2.1.1.77</ecNumber>
    </recommendedName>
    <alternativeName>
        <fullName evidence="11">L-isoaspartyl protein carboxyl methyltransferase</fullName>
    </alternativeName>
    <alternativeName>
        <fullName evidence="9">Protein L-isoaspartyl methyltransferase</fullName>
    </alternativeName>
    <alternativeName>
        <fullName evidence="10">Protein-beta-aspartate methyltransferase</fullName>
    </alternativeName>
</protein>
<dbReference type="Gene3D" id="3.40.50.150">
    <property type="entry name" value="Vaccinia Virus protein VP39"/>
    <property type="match status" value="1"/>
</dbReference>
<dbReference type="CDD" id="cd02440">
    <property type="entry name" value="AdoMet_MTases"/>
    <property type="match status" value="1"/>
</dbReference>
<evidence type="ECO:0000313" key="12">
    <source>
        <dbReference type="EMBL" id="TQM73427.1"/>
    </source>
</evidence>
<name>A0A543IS96_9ACTN</name>
<dbReference type="SUPFAM" id="SSF53335">
    <property type="entry name" value="S-adenosyl-L-methionine-dependent methyltransferases"/>
    <property type="match status" value="1"/>
</dbReference>
<evidence type="ECO:0000256" key="7">
    <source>
        <dbReference type="ARBA" id="ARBA00022679"/>
    </source>
</evidence>
<evidence type="ECO:0000256" key="4">
    <source>
        <dbReference type="ARBA" id="ARBA00013346"/>
    </source>
</evidence>
<evidence type="ECO:0000256" key="8">
    <source>
        <dbReference type="ARBA" id="ARBA00022691"/>
    </source>
</evidence>
<dbReference type="RefSeq" id="WP_142257734.1">
    <property type="nucleotide sequence ID" value="NZ_BMPV01000004.1"/>
</dbReference>
<keyword evidence="13" id="KW-1185">Reference proteome</keyword>
<evidence type="ECO:0000256" key="11">
    <source>
        <dbReference type="ARBA" id="ARBA00031350"/>
    </source>
</evidence>
<keyword evidence="7 12" id="KW-0808">Transferase</keyword>
<organism evidence="12 13">
    <name type="scientific">Thermopolyspora flexuosa</name>
    <dbReference type="NCBI Taxonomy" id="103836"/>
    <lineage>
        <taxon>Bacteria</taxon>
        <taxon>Bacillati</taxon>
        <taxon>Actinomycetota</taxon>
        <taxon>Actinomycetes</taxon>
        <taxon>Streptosporangiales</taxon>
        <taxon>Streptosporangiaceae</taxon>
        <taxon>Thermopolyspora</taxon>
    </lineage>
</organism>
<dbReference type="Pfam" id="PF01135">
    <property type="entry name" value="PCMT"/>
    <property type="match status" value="1"/>
</dbReference>
<proteinExistence type="inferred from homology"/>
<accession>A0A543IS96</accession>
<dbReference type="GO" id="GO:0032259">
    <property type="term" value="P:methylation"/>
    <property type="evidence" value="ECO:0007669"/>
    <property type="project" value="UniProtKB-KW"/>
</dbReference>
<keyword evidence="5" id="KW-0963">Cytoplasm</keyword>
<reference evidence="12 13" key="1">
    <citation type="submission" date="2019-06" db="EMBL/GenBank/DDBJ databases">
        <title>Sequencing the genomes of 1000 actinobacteria strains.</title>
        <authorList>
            <person name="Klenk H.-P."/>
        </authorList>
    </citation>
    <scope>NUCLEOTIDE SEQUENCE [LARGE SCALE GENOMIC DNA]</scope>
    <source>
        <strain evidence="12 13">DSM 43186</strain>
    </source>
</reference>
<dbReference type="OrthoDB" id="3450072at2"/>
<keyword evidence="6 12" id="KW-0489">Methyltransferase</keyword>
<evidence type="ECO:0000256" key="9">
    <source>
        <dbReference type="ARBA" id="ARBA00030757"/>
    </source>
</evidence>
<dbReference type="GO" id="GO:0004719">
    <property type="term" value="F:protein-L-isoaspartate (D-aspartate) O-methyltransferase activity"/>
    <property type="evidence" value="ECO:0007669"/>
    <property type="project" value="UniProtKB-EC"/>
</dbReference>
<evidence type="ECO:0000256" key="3">
    <source>
        <dbReference type="ARBA" id="ARBA00011890"/>
    </source>
</evidence>
<comment type="subcellular location">
    <subcellularLocation>
        <location evidence="1">Cytoplasm</location>
    </subcellularLocation>
</comment>
<comment type="similarity">
    <text evidence="2">Belongs to the methyltransferase superfamily. L-isoaspartyl/D-aspartyl protein methyltransferase family.</text>
</comment>
<evidence type="ECO:0000256" key="10">
    <source>
        <dbReference type="ARBA" id="ARBA00031323"/>
    </source>
</evidence>
<comment type="caution">
    <text evidence="12">The sequence shown here is derived from an EMBL/GenBank/DDBJ whole genome shotgun (WGS) entry which is preliminary data.</text>
</comment>
<dbReference type="EC" id="2.1.1.77" evidence="3"/>
<dbReference type="EMBL" id="VFPQ01000001">
    <property type="protein sequence ID" value="TQM73427.1"/>
    <property type="molecule type" value="Genomic_DNA"/>
</dbReference>
<evidence type="ECO:0000256" key="1">
    <source>
        <dbReference type="ARBA" id="ARBA00004496"/>
    </source>
</evidence>
<dbReference type="InterPro" id="IPR000682">
    <property type="entry name" value="PCMT"/>
</dbReference>
<dbReference type="PANTHER" id="PTHR11579">
    <property type="entry name" value="PROTEIN-L-ISOASPARTATE O-METHYLTRANSFERASE"/>
    <property type="match status" value="1"/>
</dbReference>
<dbReference type="AlphaFoldDB" id="A0A543IS96"/>
<keyword evidence="8" id="KW-0949">S-adenosyl-L-methionine</keyword>
<sequence>MDWRPYAQALAEQVTHPGSRWREPVEKTPRHLLVPAWWAWRGGRWELRQGAADEEAWLEAAYRDRTLVTRVGTFHADHAKVGDEPRGRPTSSGTLPSLVLQMYRHARIGEKDTVLDVGTGSGYGTALLCHLLGDERVTSVDVDDYITAIAARRLGELGLHPHVVTVDATGPLPGTYDRIVAMVSVRPIPASWLAALNPGGRLVTTITGTSLIVSAVATDDGGAVGQVERDWAMFMRTRSGADYPPGLDALLETARTAEGEQVGTARYPVIDVEENAWELRSMVEILAPGIVYDFREEGDTRTLLMVHEDGSWARAVQTGNEPGVVHQGGPRRLWDVLDRARDHWLEHGSLPLYGARVRITPDGTIHLRRGRWRAAIA</sequence>